<keyword evidence="2" id="KW-0805">Transcription regulation</keyword>
<evidence type="ECO:0000256" key="4">
    <source>
        <dbReference type="ARBA" id="ARBA00023163"/>
    </source>
</evidence>
<evidence type="ECO:0000256" key="2">
    <source>
        <dbReference type="ARBA" id="ARBA00023015"/>
    </source>
</evidence>
<proteinExistence type="inferred from homology"/>
<protein>
    <submittedName>
        <fullName evidence="6">DNA-binding transcriptional LysR family regulator</fullName>
    </submittedName>
</protein>
<evidence type="ECO:0000256" key="3">
    <source>
        <dbReference type="ARBA" id="ARBA00023125"/>
    </source>
</evidence>
<comment type="caution">
    <text evidence="6">The sequence shown here is derived from an EMBL/GenBank/DDBJ whole genome shotgun (WGS) entry which is preliminary data.</text>
</comment>
<keyword evidence="4" id="KW-0804">Transcription</keyword>
<dbReference type="Proteomes" id="UP000295649">
    <property type="component" value="Unassembled WGS sequence"/>
</dbReference>
<comment type="similarity">
    <text evidence="1">Belongs to the LysR transcriptional regulatory family.</text>
</comment>
<evidence type="ECO:0000256" key="1">
    <source>
        <dbReference type="ARBA" id="ARBA00009437"/>
    </source>
</evidence>
<organism evidence="6 7">
    <name type="scientific">Methylomonas methanica</name>
    <dbReference type="NCBI Taxonomy" id="421"/>
    <lineage>
        <taxon>Bacteria</taxon>
        <taxon>Pseudomonadati</taxon>
        <taxon>Pseudomonadota</taxon>
        <taxon>Gammaproteobacteria</taxon>
        <taxon>Methylococcales</taxon>
        <taxon>Methylococcaceae</taxon>
        <taxon>Methylomonas</taxon>
    </lineage>
</organism>
<dbReference type="PANTHER" id="PTHR30346">
    <property type="entry name" value="TRANSCRIPTIONAL DUAL REGULATOR HCAR-RELATED"/>
    <property type="match status" value="1"/>
</dbReference>
<dbReference type="GO" id="GO:0003677">
    <property type="term" value="F:DNA binding"/>
    <property type="evidence" value="ECO:0007669"/>
    <property type="project" value="UniProtKB-KW"/>
</dbReference>
<reference evidence="6 7" key="1">
    <citation type="submission" date="2019-03" db="EMBL/GenBank/DDBJ databases">
        <title>Systems level insights into methane cycling in arid and semi-arid ecosystems.</title>
        <authorList>
            <person name="Kalyuzhnaya M."/>
        </authorList>
    </citation>
    <scope>NUCLEOTIDE SEQUENCE [LARGE SCALE GENOMIC DNA]</scope>
    <source>
        <strain evidence="6 7">S-1</strain>
    </source>
</reference>
<dbReference type="InterPro" id="IPR005119">
    <property type="entry name" value="LysR_subst-bd"/>
</dbReference>
<sequence length="315" mass="36318">MEMQQIRYFLAICDKGNFTRAAESAYISQPSLTQAIKKLEDELGGELFFRDRSGCSLTALGHLIEPKLRNILRESQSIKADAIRFTRQNTVPLRIGLMLTISSQRLSPILADFQQDFPLIEVELIVDCEANLLKQLTLGNLDLIISSPNDLTDSFYQFLPLYEERYVVAFNDKHRFNQFETIDLNAIQSEPFLDRLNCELREKLKNLCLDRQVDLHPAYRSNSEEWILNMVQAGIGVSLMPEFTIPKYIGNISFRYLVDPEIHRTIYAITPPQLATKTEIKNLLEKLRMDLISTIKNGQIKRRGIDKNDFQILTD</sequence>
<dbReference type="CDD" id="cd05466">
    <property type="entry name" value="PBP2_LTTR_substrate"/>
    <property type="match status" value="1"/>
</dbReference>
<evidence type="ECO:0000259" key="5">
    <source>
        <dbReference type="PROSITE" id="PS50931"/>
    </source>
</evidence>
<dbReference type="Pfam" id="PF00126">
    <property type="entry name" value="HTH_1"/>
    <property type="match status" value="1"/>
</dbReference>
<dbReference type="InterPro" id="IPR036390">
    <property type="entry name" value="WH_DNA-bd_sf"/>
</dbReference>
<dbReference type="RefSeq" id="WP_064044721.1">
    <property type="nucleotide sequence ID" value="NZ_LUUF01000083.1"/>
</dbReference>
<evidence type="ECO:0000313" key="7">
    <source>
        <dbReference type="Proteomes" id="UP000295649"/>
    </source>
</evidence>
<dbReference type="PRINTS" id="PR00039">
    <property type="entry name" value="HTHLYSR"/>
</dbReference>
<gene>
    <name evidence="6" type="ORF">EDE11_101357</name>
</gene>
<dbReference type="SUPFAM" id="SSF53850">
    <property type="entry name" value="Periplasmic binding protein-like II"/>
    <property type="match status" value="1"/>
</dbReference>
<dbReference type="InterPro" id="IPR036388">
    <property type="entry name" value="WH-like_DNA-bd_sf"/>
</dbReference>
<dbReference type="Gene3D" id="1.10.10.10">
    <property type="entry name" value="Winged helix-like DNA-binding domain superfamily/Winged helix DNA-binding domain"/>
    <property type="match status" value="1"/>
</dbReference>
<dbReference type="InterPro" id="IPR000847">
    <property type="entry name" value="LysR_HTH_N"/>
</dbReference>
<keyword evidence="7" id="KW-1185">Reference proteome</keyword>
<name>A0ABY2CTK0_METMH</name>
<dbReference type="PANTHER" id="PTHR30346:SF28">
    <property type="entry name" value="HTH-TYPE TRANSCRIPTIONAL REGULATOR CYNR"/>
    <property type="match status" value="1"/>
</dbReference>
<dbReference type="SUPFAM" id="SSF46785">
    <property type="entry name" value="Winged helix' DNA-binding domain"/>
    <property type="match status" value="1"/>
</dbReference>
<feature type="domain" description="HTH lysR-type" evidence="5">
    <location>
        <begin position="1"/>
        <end position="58"/>
    </location>
</feature>
<dbReference type="EMBL" id="SMCN01000001">
    <property type="protein sequence ID" value="TCV88566.1"/>
    <property type="molecule type" value="Genomic_DNA"/>
</dbReference>
<dbReference type="PROSITE" id="PS50931">
    <property type="entry name" value="HTH_LYSR"/>
    <property type="match status" value="1"/>
</dbReference>
<dbReference type="Pfam" id="PF03466">
    <property type="entry name" value="LysR_substrate"/>
    <property type="match status" value="1"/>
</dbReference>
<keyword evidence="3 6" id="KW-0238">DNA-binding</keyword>
<dbReference type="Gene3D" id="3.40.190.10">
    <property type="entry name" value="Periplasmic binding protein-like II"/>
    <property type="match status" value="2"/>
</dbReference>
<evidence type="ECO:0000313" key="6">
    <source>
        <dbReference type="EMBL" id="TCV88566.1"/>
    </source>
</evidence>
<accession>A0ABY2CTK0</accession>